<dbReference type="EMBL" id="GILB01003906">
    <property type="protein sequence ID" value="NUU84239.1"/>
    <property type="molecule type" value="Transcribed_RNA"/>
</dbReference>
<sequence>MILAFGCSRDQAHVYLGKAVPFPHSASSLGLILYSPTKNLVMHTSKYFGLDIVLDGSKSSGPLCSIQVCRIIPFSKASSTQLPDVLATTIWKLFRHDYLENV</sequence>
<accession>A0A6M2ELM7</accession>
<organism evidence="1">
    <name type="scientific">Populus davidiana</name>
    <dbReference type="NCBI Taxonomy" id="266767"/>
    <lineage>
        <taxon>Eukaryota</taxon>
        <taxon>Viridiplantae</taxon>
        <taxon>Streptophyta</taxon>
        <taxon>Embryophyta</taxon>
        <taxon>Tracheophyta</taxon>
        <taxon>Spermatophyta</taxon>
        <taxon>Magnoliopsida</taxon>
        <taxon>eudicotyledons</taxon>
        <taxon>Gunneridae</taxon>
        <taxon>Pentapetalae</taxon>
        <taxon>rosids</taxon>
        <taxon>fabids</taxon>
        <taxon>Malpighiales</taxon>
        <taxon>Salicaceae</taxon>
        <taxon>Saliceae</taxon>
        <taxon>Populus</taxon>
    </lineage>
</organism>
<protein>
    <submittedName>
        <fullName evidence="1">Uncharacterized protein</fullName>
    </submittedName>
</protein>
<evidence type="ECO:0000313" key="1">
    <source>
        <dbReference type="EMBL" id="NUU84239.1"/>
    </source>
</evidence>
<dbReference type="AlphaFoldDB" id="A0A6M2ELM7"/>
<name>A0A6M2ELM7_9ROSI</name>
<proteinExistence type="predicted"/>
<reference evidence="1" key="1">
    <citation type="submission" date="2020-03" db="EMBL/GenBank/DDBJ databases">
        <authorList>
            <person name="Zhang R."/>
        </authorList>
    </citation>
    <scope>NUCLEOTIDE SEQUENCE</scope>
</reference>